<evidence type="ECO:0000256" key="1">
    <source>
        <dbReference type="HAMAP-Rule" id="MF_01861"/>
    </source>
</evidence>
<protein>
    <recommendedName>
        <fullName evidence="1">UPF0738 protein B4110_0909</fullName>
    </recommendedName>
</protein>
<dbReference type="HAMAP" id="MF_01861">
    <property type="entry name" value="UPF0738"/>
    <property type="match status" value="1"/>
</dbReference>
<organism evidence="2 3">
    <name type="scientific">Parageobacillus toebii</name>
    <dbReference type="NCBI Taxonomy" id="153151"/>
    <lineage>
        <taxon>Bacteria</taxon>
        <taxon>Bacillati</taxon>
        <taxon>Bacillota</taxon>
        <taxon>Bacilli</taxon>
        <taxon>Bacillales</taxon>
        <taxon>Anoxybacillaceae</taxon>
        <taxon>Parageobacillus</taxon>
    </lineage>
</organism>
<comment type="similarity">
    <text evidence="1">Belongs to the UPF0738 family.</text>
</comment>
<dbReference type="Proteomes" id="UP000075324">
    <property type="component" value="Unassembled WGS sequence"/>
</dbReference>
<reference evidence="2 3" key="1">
    <citation type="submission" date="2016-01" db="EMBL/GenBank/DDBJ databases">
        <title>Draft Genome Sequences of Seven Thermophilic Sporeformers Isolated from Foods.</title>
        <authorList>
            <person name="Berendsen E.M."/>
            <person name="Wells-Bennik M.H."/>
            <person name="Krawcyk A.O."/>
            <person name="De Jong A."/>
            <person name="Holsappel S."/>
            <person name="Eijlander R.T."/>
            <person name="Kuipers O.P."/>
        </authorList>
    </citation>
    <scope>NUCLEOTIDE SEQUENCE [LARGE SCALE GENOMIC DNA]</scope>
    <source>
        <strain evidence="2 3">B4110</strain>
    </source>
</reference>
<dbReference type="RefSeq" id="WP_012749459.1">
    <property type="nucleotide sequence ID" value="NZ_CP133588.1"/>
</dbReference>
<accession>A0A150MFH3</accession>
<name>A0A150MFH3_9BACL</name>
<gene>
    <name evidence="2" type="ORF">B4110_0909</name>
</gene>
<dbReference type="AlphaFoldDB" id="A0A150MFH3"/>
<dbReference type="PATRIC" id="fig|153151.4.peg.1746"/>
<dbReference type="InterPro" id="IPR020908">
    <property type="entry name" value="UPF0738"/>
</dbReference>
<evidence type="ECO:0000313" key="2">
    <source>
        <dbReference type="EMBL" id="KYD23231.1"/>
    </source>
</evidence>
<proteinExistence type="inferred from homology"/>
<sequence>MQKKLVVEKVEKRDERLWLICDHPPFSLEQARPKNHMLVDSDNIAFIYILETDEDFIYVAIPSEFWMDIKQVLTDGTPIFLQSGTIEMELTHFKEELTYLIENIDGNANYGEQMEQAVKEIFLT</sequence>
<evidence type="ECO:0000313" key="3">
    <source>
        <dbReference type="Proteomes" id="UP000075324"/>
    </source>
</evidence>
<dbReference type="Pfam" id="PF19785">
    <property type="entry name" value="UPF0738"/>
    <property type="match status" value="1"/>
</dbReference>
<dbReference type="EMBL" id="LQYW01000167">
    <property type="protein sequence ID" value="KYD23231.1"/>
    <property type="molecule type" value="Genomic_DNA"/>
</dbReference>
<comment type="caution">
    <text evidence="2">The sequence shown here is derived from an EMBL/GenBank/DDBJ whole genome shotgun (WGS) entry which is preliminary data.</text>
</comment>